<dbReference type="PATRIC" id="fig|1698263.3.peg.836"/>
<dbReference type="InterPro" id="IPR050390">
    <property type="entry name" value="C5-Methyltransferase"/>
</dbReference>
<evidence type="ECO:0000256" key="1">
    <source>
        <dbReference type="ARBA" id="ARBA00011975"/>
    </source>
</evidence>
<keyword evidence="3" id="KW-0808">Transferase</keyword>
<dbReference type="AlphaFoldDB" id="A0A133UEP7"/>
<dbReference type="GO" id="GO:0044027">
    <property type="term" value="P:negative regulation of gene expression via chromosomal CpG island methylation"/>
    <property type="evidence" value="ECO:0007669"/>
    <property type="project" value="TreeGrafter"/>
</dbReference>
<dbReference type="PANTHER" id="PTHR10629">
    <property type="entry name" value="CYTOSINE-SPECIFIC METHYLTRANSFERASE"/>
    <property type="match status" value="1"/>
</dbReference>
<evidence type="ECO:0000313" key="7">
    <source>
        <dbReference type="Proteomes" id="UP000070373"/>
    </source>
</evidence>
<evidence type="ECO:0000256" key="3">
    <source>
        <dbReference type="ARBA" id="ARBA00022679"/>
    </source>
</evidence>
<dbReference type="Gene3D" id="3.90.120.10">
    <property type="entry name" value="DNA Methylase, subunit A, domain 2"/>
    <property type="match status" value="1"/>
</dbReference>
<dbReference type="EMBL" id="LHXN01000044">
    <property type="protein sequence ID" value="KXA92556.1"/>
    <property type="molecule type" value="Genomic_DNA"/>
</dbReference>
<dbReference type="PANTHER" id="PTHR10629:SF52">
    <property type="entry name" value="DNA (CYTOSINE-5)-METHYLTRANSFERASE 1"/>
    <property type="match status" value="1"/>
</dbReference>
<evidence type="ECO:0000313" key="6">
    <source>
        <dbReference type="EMBL" id="KXA92556.1"/>
    </source>
</evidence>
<keyword evidence="7" id="KW-1185">Reference proteome</keyword>
<dbReference type="SUPFAM" id="SSF53335">
    <property type="entry name" value="S-adenosyl-L-methionine-dependent methyltransferases"/>
    <property type="match status" value="1"/>
</dbReference>
<reference evidence="6 7" key="1">
    <citation type="journal article" date="2016" name="Sci. Rep.">
        <title>Metabolic traits of an uncultured archaeal lineage -MSBL1- from brine pools of the Red Sea.</title>
        <authorList>
            <person name="Mwirichia R."/>
            <person name="Alam I."/>
            <person name="Rashid M."/>
            <person name="Vinu M."/>
            <person name="Ba-Alawi W."/>
            <person name="Anthony Kamau A."/>
            <person name="Kamanda Ngugi D."/>
            <person name="Goker M."/>
            <person name="Klenk H.P."/>
            <person name="Bajic V."/>
            <person name="Stingl U."/>
        </authorList>
    </citation>
    <scope>NUCLEOTIDE SEQUENCE [LARGE SCALE GENOMIC DNA]</scope>
    <source>
        <strain evidence="6">SCGC-AAA259E17</strain>
    </source>
</reference>
<keyword evidence="2" id="KW-0489">Methyltransferase</keyword>
<dbReference type="GO" id="GO:0003886">
    <property type="term" value="F:DNA (cytosine-5-)-methyltransferase activity"/>
    <property type="evidence" value="ECO:0007669"/>
    <property type="project" value="UniProtKB-EC"/>
</dbReference>
<accession>A0A133UEP7</accession>
<sequence length="153" mass="17276">AIGDLPPLEAGESSSISNHEARKHQRKTIERFKHIPKDGGSRKDMPEELWLDCHKGVDGADSVYGRMWWDEPAPTLTTRCTSPSSGRFIHPEQHRGITIREAARIQTFPDDYVFPNNKKSASQLIGNAVPPKLISEIVKRFYLENEGVIRTLT</sequence>
<dbReference type="Proteomes" id="UP000070373">
    <property type="component" value="Unassembled WGS sequence"/>
</dbReference>
<feature type="region of interest" description="Disordered" evidence="5">
    <location>
        <begin position="1"/>
        <end position="27"/>
    </location>
</feature>
<evidence type="ECO:0000256" key="5">
    <source>
        <dbReference type="SAM" id="MobiDB-lite"/>
    </source>
</evidence>
<evidence type="ECO:0000256" key="2">
    <source>
        <dbReference type="ARBA" id="ARBA00022603"/>
    </source>
</evidence>
<organism evidence="6 7">
    <name type="scientific">candidate division MSBL1 archaeon SCGC-AAA259E17</name>
    <dbReference type="NCBI Taxonomy" id="1698263"/>
    <lineage>
        <taxon>Archaea</taxon>
        <taxon>Methanobacteriati</taxon>
        <taxon>Methanobacteriota</taxon>
        <taxon>candidate division MSBL1</taxon>
    </lineage>
</organism>
<protein>
    <recommendedName>
        <fullName evidence="1">DNA (cytosine-5-)-methyltransferase</fullName>
        <ecNumber evidence="1">2.1.1.37</ecNumber>
    </recommendedName>
</protein>
<gene>
    <name evidence="6" type="ORF">AKJ64_02830</name>
</gene>
<dbReference type="EC" id="2.1.1.37" evidence="1"/>
<dbReference type="InterPro" id="IPR029063">
    <property type="entry name" value="SAM-dependent_MTases_sf"/>
</dbReference>
<dbReference type="PROSITE" id="PS51679">
    <property type="entry name" value="SAM_MT_C5"/>
    <property type="match status" value="1"/>
</dbReference>
<proteinExistence type="predicted"/>
<name>A0A133UEP7_9EURY</name>
<evidence type="ECO:0000256" key="4">
    <source>
        <dbReference type="ARBA" id="ARBA00022691"/>
    </source>
</evidence>
<dbReference type="GO" id="GO:0003677">
    <property type="term" value="F:DNA binding"/>
    <property type="evidence" value="ECO:0007669"/>
    <property type="project" value="TreeGrafter"/>
</dbReference>
<dbReference type="Pfam" id="PF00145">
    <property type="entry name" value="DNA_methylase"/>
    <property type="match status" value="1"/>
</dbReference>
<dbReference type="GO" id="GO:0032259">
    <property type="term" value="P:methylation"/>
    <property type="evidence" value="ECO:0007669"/>
    <property type="project" value="UniProtKB-KW"/>
</dbReference>
<dbReference type="InterPro" id="IPR001525">
    <property type="entry name" value="C5_MeTfrase"/>
</dbReference>
<feature type="non-terminal residue" evidence="6">
    <location>
        <position position="1"/>
    </location>
</feature>
<comment type="caution">
    <text evidence="6">The sequence shown here is derived from an EMBL/GenBank/DDBJ whole genome shotgun (WGS) entry which is preliminary data.</text>
</comment>
<keyword evidence="4" id="KW-0949">S-adenosyl-L-methionine</keyword>